<gene>
    <name evidence="2" type="ORF">EJP67_02305</name>
</gene>
<reference evidence="2 3" key="1">
    <citation type="submission" date="2018-12" db="EMBL/GenBank/DDBJ databases">
        <title>The genome sequences of Variovorax guangxiensis DSM 27352.</title>
        <authorList>
            <person name="Gao J."/>
            <person name="Sun J."/>
        </authorList>
    </citation>
    <scope>NUCLEOTIDE SEQUENCE [LARGE SCALE GENOMIC DNA]</scope>
    <source>
        <strain evidence="2 3">DSM 27352</strain>
    </source>
</reference>
<organism evidence="2 3">
    <name type="scientific">Variovorax guangxiensis</name>
    <dbReference type="NCBI Taxonomy" id="1775474"/>
    <lineage>
        <taxon>Bacteria</taxon>
        <taxon>Pseudomonadati</taxon>
        <taxon>Pseudomonadota</taxon>
        <taxon>Betaproteobacteria</taxon>
        <taxon>Burkholderiales</taxon>
        <taxon>Comamonadaceae</taxon>
        <taxon>Variovorax</taxon>
    </lineage>
</organism>
<dbReference type="RefSeq" id="WP_126018999.1">
    <property type="nucleotide sequence ID" value="NZ_RXFT01000001.1"/>
</dbReference>
<comment type="caution">
    <text evidence="2">The sequence shown here is derived from an EMBL/GenBank/DDBJ whole genome shotgun (WGS) entry which is preliminary data.</text>
</comment>
<dbReference type="AlphaFoldDB" id="A0A3S0XBL7"/>
<keyword evidence="1" id="KW-0472">Membrane</keyword>
<keyword evidence="1" id="KW-0812">Transmembrane</keyword>
<accession>A0A3S0XBL7</accession>
<feature type="transmembrane region" description="Helical" evidence="1">
    <location>
        <begin position="35"/>
        <end position="58"/>
    </location>
</feature>
<name>A0A3S0XBL7_9BURK</name>
<protein>
    <submittedName>
        <fullName evidence="2">Uncharacterized protein</fullName>
    </submittedName>
</protein>
<dbReference type="EMBL" id="RXFT01000001">
    <property type="protein sequence ID" value="RUR65886.1"/>
    <property type="molecule type" value="Genomic_DNA"/>
</dbReference>
<proteinExistence type="predicted"/>
<evidence type="ECO:0000313" key="2">
    <source>
        <dbReference type="EMBL" id="RUR65886.1"/>
    </source>
</evidence>
<keyword evidence="1" id="KW-1133">Transmembrane helix</keyword>
<evidence type="ECO:0000313" key="3">
    <source>
        <dbReference type="Proteomes" id="UP000281118"/>
    </source>
</evidence>
<evidence type="ECO:0000256" key="1">
    <source>
        <dbReference type="SAM" id="Phobius"/>
    </source>
</evidence>
<sequence length="59" mass="6960">MVKDPKNFTGEDVPALLKREDDRRREIEDWKGMLLSWWGLLCLVILAFLILSLLADLFR</sequence>
<dbReference type="Proteomes" id="UP000281118">
    <property type="component" value="Unassembled WGS sequence"/>
</dbReference>